<organism evidence="3 4">
    <name type="scientific">Tremella mesenterica</name>
    <name type="common">Jelly fungus</name>
    <dbReference type="NCBI Taxonomy" id="5217"/>
    <lineage>
        <taxon>Eukaryota</taxon>
        <taxon>Fungi</taxon>
        <taxon>Dikarya</taxon>
        <taxon>Basidiomycota</taxon>
        <taxon>Agaricomycotina</taxon>
        <taxon>Tremellomycetes</taxon>
        <taxon>Tremellales</taxon>
        <taxon>Tremellaceae</taxon>
        <taxon>Tremella</taxon>
    </lineage>
</organism>
<sequence>MVFFPRRQSQLEPIPTTGEDSQYGVMSINSDWSTSSPPPPSDIPSNLPPHEPLSGLHPPNKPSTFISQEPSRTSVIRGDTSPELKWEDNIQDVEHGSGSGMDGGIKESSSFIKEKDGVEQTPISHRSSISSTSTESPDSPSTVMANFTPGPINKELLEFPGLSIPPIPRESSHMSSILMSEHSSHHHNLFPFSHQALNPQTKDSQHQTFESDHQTPESKNQTQESHGQISESTIAPKPIRVGETLRIMRHTISLESLPDLSPPSSPASLASLPSFAPSLSSLSRTSSPALHDVYDRISPSGREMGEMDLVLPTLHLPNASLHLSLPLWEGKVDGGLRVALVEMEGGSHVKYEKDATGKDVVRPTGVHGTTMTGLDGSDKEINQGLIEGLASSEVGNLDQIGKGERNESVEKEKKLNAGKRNDKTREVINLLKESEKVVQFWDQGRKEVGVVRDDKVVLRIMTGLTLDQAKTRVEATYHTLDQLLHPKPRLETMDKLEMLVEGYATKADWVHLVYILGDDQSDRVKALSHSVPTMSQTLDSPSFFHLPSSPQTHTVSPPDPTPRPSTVSPSINNPSGYFGPRPSTSTVVTQLISLIDHTPLVRSHSTASFLSWRPSLRPTQIRHMEASFTSESSRDVGIVPTLVHLGASGEWEATLSRRMAQRREADSSREIRGGKHVRGRPKVTKTERHKPCHPLFPPQSSSTESGLGWSRKIQDTFEGVRGWVGVSGKWGWVCAVVVVVGAGWWMRK</sequence>
<feature type="region of interest" description="Disordered" evidence="1">
    <location>
        <begin position="539"/>
        <end position="582"/>
    </location>
</feature>
<feature type="region of interest" description="Disordered" evidence="1">
    <location>
        <begin position="1"/>
        <end position="145"/>
    </location>
</feature>
<keyword evidence="2" id="KW-1133">Transmembrane helix</keyword>
<dbReference type="EMBL" id="SDIL01000021">
    <property type="protein sequence ID" value="RXK40248.1"/>
    <property type="molecule type" value="Genomic_DNA"/>
</dbReference>
<feature type="region of interest" description="Disordered" evidence="1">
    <location>
        <begin position="199"/>
        <end position="238"/>
    </location>
</feature>
<proteinExistence type="predicted"/>
<feature type="region of interest" description="Disordered" evidence="1">
    <location>
        <begin position="662"/>
        <end position="707"/>
    </location>
</feature>
<keyword evidence="2" id="KW-0812">Transmembrane</keyword>
<keyword evidence="4" id="KW-1185">Reference proteome</keyword>
<evidence type="ECO:0000256" key="2">
    <source>
        <dbReference type="SAM" id="Phobius"/>
    </source>
</evidence>
<evidence type="ECO:0000313" key="3">
    <source>
        <dbReference type="EMBL" id="RXK40248.1"/>
    </source>
</evidence>
<evidence type="ECO:0000313" key="4">
    <source>
        <dbReference type="Proteomes" id="UP000289152"/>
    </source>
</evidence>
<keyword evidence="2" id="KW-0472">Membrane</keyword>
<feature type="compositionally biased region" description="Polar residues" evidence="1">
    <location>
        <begin position="62"/>
        <end position="74"/>
    </location>
</feature>
<dbReference type="OMA" id="PRARDDM"/>
<reference evidence="3 4" key="1">
    <citation type="submission" date="2016-06" db="EMBL/GenBank/DDBJ databases">
        <title>Evolution of pathogenesis and genome organization in the Tremellales.</title>
        <authorList>
            <person name="Cuomo C."/>
            <person name="Litvintseva A."/>
            <person name="Heitman J."/>
            <person name="Chen Y."/>
            <person name="Sun S."/>
            <person name="Springer D."/>
            <person name="Dromer F."/>
            <person name="Young S."/>
            <person name="Zeng Q."/>
            <person name="Chapman S."/>
            <person name="Gujja S."/>
            <person name="Saif S."/>
            <person name="Birren B."/>
        </authorList>
    </citation>
    <scope>NUCLEOTIDE SEQUENCE [LARGE SCALE GENOMIC DNA]</scope>
    <source>
        <strain evidence="3 4">ATCC 28783</strain>
    </source>
</reference>
<feature type="compositionally biased region" description="Basic and acidic residues" evidence="1">
    <location>
        <begin position="80"/>
        <end position="95"/>
    </location>
</feature>
<feature type="compositionally biased region" description="Basic and acidic residues" evidence="1">
    <location>
        <begin position="203"/>
        <end position="216"/>
    </location>
</feature>
<protein>
    <submittedName>
        <fullName evidence="3">Uncharacterized protein</fullName>
    </submittedName>
</protein>
<name>A0A4Q1BQN4_TREME</name>
<dbReference type="AlphaFoldDB" id="A0A4Q1BQN4"/>
<feature type="compositionally biased region" description="Pro residues" evidence="1">
    <location>
        <begin position="36"/>
        <end position="51"/>
    </location>
</feature>
<dbReference type="VEuPathDB" id="FungiDB:TREMEDRAFT_64587"/>
<feature type="compositionally biased region" description="Basic and acidic residues" evidence="1">
    <location>
        <begin position="662"/>
        <end position="673"/>
    </location>
</feature>
<feature type="compositionally biased region" description="Polar residues" evidence="1">
    <location>
        <begin position="564"/>
        <end position="575"/>
    </location>
</feature>
<accession>A0A4Q1BQN4</accession>
<evidence type="ECO:0000256" key="1">
    <source>
        <dbReference type="SAM" id="MobiDB-lite"/>
    </source>
</evidence>
<dbReference type="Proteomes" id="UP000289152">
    <property type="component" value="Unassembled WGS sequence"/>
</dbReference>
<dbReference type="OrthoDB" id="2596760at2759"/>
<feature type="compositionally biased region" description="Basic residues" evidence="1">
    <location>
        <begin position="674"/>
        <end position="692"/>
    </location>
</feature>
<feature type="compositionally biased region" description="Polar residues" evidence="1">
    <location>
        <begin position="217"/>
        <end position="233"/>
    </location>
</feature>
<gene>
    <name evidence="3" type="ORF">M231_02522</name>
</gene>
<feature type="transmembrane region" description="Helical" evidence="2">
    <location>
        <begin position="730"/>
        <end position="746"/>
    </location>
</feature>
<feature type="compositionally biased region" description="Low complexity" evidence="1">
    <location>
        <begin position="121"/>
        <end position="142"/>
    </location>
</feature>
<comment type="caution">
    <text evidence="3">The sequence shown here is derived from an EMBL/GenBank/DDBJ whole genome shotgun (WGS) entry which is preliminary data.</text>
</comment>
<dbReference type="InParanoid" id="A0A4Q1BQN4"/>